<dbReference type="EMBL" id="VGLS01001236">
    <property type="protein sequence ID" value="MBM3227179.1"/>
    <property type="molecule type" value="Genomic_DNA"/>
</dbReference>
<feature type="domain" description="Response regulatory" evidence="2">
    <location>
        <begin position="5"/>
        <end position="55"/>
    </location>
</feature>
<evidence type="ECO:0000256" key="1">
    <source>
        <dbReference type="PROSITE-ProRule" id="PRU00169"/>
    </source>
</evidence>
<comment type="caution">
    <text evidence="3">The sequence shown here is derived from an EMBL/GenBank/DDBJ whole genome shotgun (WGS) entry which is preliminary data.</text>
</comment>
<keyword evidence="1" id="KW-0597">Phosphoprotein</keyword>
<protein>
    <submittedName>
        <fullName evidence="3">Response regulator</fullName>
    </submittedName>
</protein>
<evidence type="ECO:0000313" key="3">
    <source>
        <dbReference type="EMBL" id="MBM3227179.1"/>
    </source>
</evidence>
<organism evidence="3 4">
    <name type="scientific">Tectimicrobiota bacterium</name>
    <dbReference type="NCBI Taxonomy" id="2528274"/>
    <lineage>
        <taxon>Bacteria</taxon>
        <taxon>Pseudomonadati</taxon>
        <taxon>Nitrospinota/Tectimicrobiota group</taxon>
        <taxon>Candidatus Tectimicrobiota</taxon>
    </lineage>
</organism>
<reference evidence="3" key="1">
    <citation type="submission" date="2019-03" db="EMBL/GenBank/DDBJ databases">
        <title>Lake Tanganyika Metagenome-Assembled Genomes (MAGs).</title>
        <authorList>
            <person name="Tran P."/>
        </authorList>
    </citation>
    <scope>NUCLEOTIDE SEQUENCE</scope>
    <source>
        <strain evidence="3">K_DeepCast_65m_m2_066</strain>
    </source>
</reference>
<sequence>MGKDRIVIVDENEDLVKSLSAFLCDEGFNVSVTADGSEALQLVQTMKPAVLLLDV</sequence>
<feature type="modified residue" description="4-aspartylphosphate" evidence="1">
    <location>
        <position position="54"/>
    </location>
</feature>
<dbReference type="Gene3D" id="3.40.50.2300">
    <property type="match status" value="1"/>
</dbReference>
<evidence type="ECO:0000313" key="4">
    <source>
        <dbReference type="Proteomes" id="UP000712673"/>
    </source>
</evidence>
<dbReference type="Pfam" id="PF00072">
    <property type="entry name" value="Response_reg"/>
    <property type="match status" value="1"/>
</dbReference>
<name>A0A937W526_UNCTE</name>
<dbReference type="SUPFAM" id="SSF52172">
    <property type="entry name" value="CheY-like"/>
    <property type="match status" value="1"/>
</dbReference>
<dbReference type="AlphaFoldDB" id="A0A937W526"/>
<dbReference type="InterPro" id="IPR001789">
    <property type="entry name" value="Sig_transdc_resp-reg_receiver"/>
</dbReference>
<dbReference type="InterPro" id="IPR011006">
    <property type="entry name" value="CheY-like_superfamily"/>
</dbReference>
<dbReference type="GO" id="GO:0000160">
    <property type="term" value="P:phosphorelay signal transduction system"/>
    <property type="evidence" value="ECO:0007669"/>
    <property type="project" value="InterPro"/>
</dbReference>
<gene>
    <name evidence="3" type="ORF">FJZ47_25720</name>
</gene>
<feature type="non-terminal residue" evidence="3">
    <location>
        <position position="55"/>
    </location>
</feature>
<proteinExistence type="predicted"/>
<dbReference type="PROSITE" id="PS50110">
    <property type="entry name" value="RESPONSE_REGULATORY"/>
    <property type="match status" value="1"/>
</dbReference>
<evidence type="ECO:0000259" key="2">
    <source>
        <dbReference type="PROSITE" id="PS50110"/>
    </source>
</evidence>
<dbReference type="Proteomes" id="UP000712673">
    <property type="component" value="Unassembled WGS sequence"/>
</dbReference>
<accession>A0A937W526</accession>